<dbReference type="Gene3D" id="2.40.128.680">
    <property type="match status" value="1"/>
</dbReference>
<protein>
    <submittedName>
        <fullName evidence="2">Uncharacterized protein</fullName>
    </submittedName>
</protein>
<dbReference type="GO" id="GO:0032299">
    <property type="term" value="C:ribonuclease H2 complex"/>
    <property type="evidence" value="ECO:0007669"/>
    <property type="project" value="InterPro"/>
</dbReference>
<feature type="region of interest" description="Disordered" evidence="1">
    <location>
        <begin position="133"/>
        <end position="155"/>
    </location>
</feature>
<dbReference type="GeneID" id="136806749"/>
<accession>A0A7M5XAR2</accession>
<keyword evidence="3" id="KW-1185">Reference proteome</keyword>
<dbReference type="Pfam" id="PF08615">
    <property type="entry name" value="RNase_H2_suC"/>
    <property type="match status" value="1"/>
</dbReference>
<sequence length="155" mass="17758">MSTKIVTRKLEKENATLHSIACNICHNGGAEVDKYFKTCTRVVDNETGIFKASFRGRCLMGKNVQLPDGYKGVVLKETASVYSDQQDRTLEITEHFDQMTYWNLETKPTQNDQFVTSMDWLSAAQVLHAPVDDFEEEEEVNKENDYQPKCTPPER</sequence>
<dbReference type="PANTHER" id="PTHR47204">
    <property type="entry name" value="OS02G0168900 PROTEIN"/>
    <property type="match status" value="1"/>
</dbReference>
<dbReference type="GO" id="GO:0006401">
    <property type="term" value="P:RNA catabolic process"/>
    <property type="evidence" value="ECO:0007669"/>
    <property type="project" value="InterPro"/>
</dbReference>
<dbReference type="Proteomes" id="UP000594262">
    <property type="component" value="Unplaced"/>
</dbReference>
<dbReference type="EnsemblMetazoa" id="CLYHEMT019265.1">
    <property type="protein sequence ID" value="CLYHEMP019265.1"/>
    <property type="gene ID" value="CLYHEMG019265"/>
</dbReference>
<evidence type="ECO:0000256" key="1">
    <source>
        <dbReference type="SAM" id="MobiDB-lite"/>
    </source>
</evidence>
<dbReference type="InterPro" id="IPR013924">
    <property type="entry name" value="RNase_H2_suC"/>
</dbReference>
<dbReference type="AlphaFoldDB" id="A0A7M5XAR2"/>
<reference evidence="2" key="1">
    <citation type="submission" date="2021-01" db="UniProtKB">
        <authorList>
            <consortium name="EnsemblMetazoa"/>
        </authorList>
    </citation>
    <scope>IDENTIFICATION</scope>
</reference>
<dbReference type="CDD" id="cd09271">
    <property type="entry name" value="RNase_H2-C"/>
    <property type="match status" value="1"/>
</dbReference>
<organism evidence="2 3">
    <name type="scientific">Clytia hemisphaerica</name>
    <dbReference type="NCBI Taxonomy" id="252671"/>
    <lineage>
        <taxon>Eukaryota</taxon>
        <taxon>Metazoa</taxon>
        <taxon>Cnidaria</taxon>
        <taxon>Hydrozoa</taxon>
        <taxon>Hydroidolina</taxon>
        <taxon>Leptothecata</taxon>
        <taxon>Obeliida</taxon>
        <taxon>Clytiidae</taxon>
        <taxon>Clytia</taxon>
    </lineage>
</organism>
<feature type="compositionally biased region" description="Basic and acidic residues" evidence="1">
    <location>
        <begin position="141"/>
        <end position="155"/>
    </location>
</feature>
<evidence type="ECO:0000313" key="2">
    <source>
        <dbReference type="EnsemblMetazoa" id="CLYHEMP019265.1"/>
    </source>
</evidence>
<evidence type="ECO:0000313" key="3">
    <source>
        <dbReference type="Proteomes" id="UP000594262"/>
    </source>
</evidence>
<name>A0A7M5XAR2_9CNID</name>
<dbReference type="PANTHER" id="PTHR47204:SF1">
    <property type="entry name" value="RIBONUCLEASE H2 SUBUNIT C"/>
    <property type="match status" value="1"/>
</dbReference>
<dbReference type="RefSeq" id="XP_066919440.1">
    <property type="nucleotide sequence ID" value="XM_067063339.1"/>
</dbReference>
<proteinExistence type="predicted"/>
<dbReference type="OrthoDB" id="6222486at2759"/>